<feature type="signal peptide" evidence="3">
    <location>
        <begin position="1"/>
        <end position="18"/>
    </location>
</feature>
<protein>
    <submittedName>
        <fullName evidence="4">P-type conjugative transfer protein TrbG</fullName>
    </submittedName>
</protein>
<dbReference type="InterPro" id="IPR033645">
    <property type="entry name" value="VirB9/CagX/TrbG_C"/>
</dbReference>
<gene>
    <name evidence="4" type="primary">trbG</name>
    <name evidence="4" type="ORF">DCG58_10425</name>
</gene>
<dbReference type="Pfam" id="PF03524">
    <property type="entry name" value="CagX"/>
    <property type="match status" value="1"/>
</dbReference>
<dbReference type="RefSeq" id="WP_272988718.1">
    <property type="nucleotide sequence ID" value="NZ_CAJWRG010000132.1"/>
</dbReference>
<evidence type="ECO:0000256" key="2">
    <source>
        <dbReference type="ARBA" id="ARBA00022729"/>
    </source>
</evidence>
<dbReference type="NCBIfam" id="TIGR02775">
    <property type="entry name" value="TrbG_Ti"/>
    <property type="match status" value="1"/>
</dbReference>
<comment type="caution">
    <text evidence="4">The sequence shown here is derived from an EMBL/GenBank/DDBJ whole genome shotgun (WGS) entry which is preliminary data.</text>
</comment>
<proteinExistence type="inferred from homology"/>
<dbReference type="InterPro" id="IPR038161">
    <property type="entry name" value="VirB9/CagX/TrbG_C_sf"/>
</dbReference>
<dbReference type="PROSITE" id="PS51257">
    <property type="entry name" value="PROKAR_LIPOPROTEIN"/>
    <property type="match status" value="1"/>
</dbReference>
<dbReference type="Proteomes" id="UP000259610">
    <property type="component" value="Unassembled WGS sequence"/>
</dbReference>
<keyword evidence="2 3" id="KW-0732">Signal</keyword>
<dbReference type="InterPro" id="IPR010258">
    <property type="entry name" value="Conjugal_tfr_TrbG/VirB9/CagX"/>
</dbReference>
<evidence type="ECO:0000256" key="1">
    <source>
        <dbReference type="ARBA" id="ARBA00006135"/>
    </source>
</evidence>
<dbReference type="EMBL" id="DMAN01000230">
    <property type="protein sequence ID" value="HAE27565.1"/>
    <property type="molecule type" value="Genomic_DNA"/>
</dbReference>
<dbReference type="AlphaFoldDB" id="A0A3B9GYN2"/>
<dbReference type="Gene3D" id="2.60.40.2500">
    <property type="match status" value="1"/>
</dbReference>
<organism evidence="4 5">
    <name type="scientific">Hyphomonas adhaerens</name>
    <dbReference type="NCBI Taxonomy" id="81029"/>
    <lineage>
        <taxon>Bacteria</taxon>
        <taxon>Pseudomonadati</taxon>
        <taxon>Pseudomonadota</taxon>
        <taxon>Alphaproteobacteria</taxon>
        <taxon>Hyphomonadales</taxon>
        <taxon>Hyphomonadaceae</taxon>
        <taxon>Hyphomonas</taxon>
    </lineage>
</organism>
<evidence type="ECO:0000256" key="3">
    <source>
        <dbReference type="SAM" id="SignalP"/>
    </source>
</evidence>
<dbReference type="CDD" id="cd06911">
    <property type="entry name" value="VirB9_CagX_TrbG"/>
    <property type="match status" value="1"/>
</dbReference>
<evidence type="ECO:0000313" key="4">
    <source>
        <dbReference type="EMBL" id="HAE27565.1"/>
    </source>
</evidence>
<sequence length="338" mass="36789">MFRLILATSALALTTACATTELEPIDAGAFVAATPVEDDTDYPVEIVETAVPLPLPGQMMRVGEVSERRRITRTTVSSSASPRETIARGREGALIEPSVDGYVNAIQVYPYTEGALYRLYASPGQVSDVALQPGEELVSVSAGDTVRWVVGDTISGSGNTARAHVLVKPISSGIRTNLMIATDRRTYHLELESVDGGYMAALSWRYPADELAGLTARNERAVAREAGSIGSGLKLEGLNFDYRMSGDSPAWKPVRVFDDGRQVFIQMPENIMATDMPPLFVLGEDGDAELVNYRVRSNYYVVDRLFRAAELRLGTSNQTIVRISRHERRSPLAAIFGG</sequence>
<feature type="chain" id="PRO_5017812773" evidence="3">
    <location>
        <begin position="19"/>
        <end position="338"/>
    </location>
</feature>
<evidence type="ECO:0000313" key="5">
    <source>
        <dbReference type="Proteomes" id="UP000259610"/>
    </source>
</evidence>
<reference evidence="4 5" key="1">
    <citation type="journal article" date="2018" name="Nat. Biotechnol.">
        <title>A standardized bacterial taxonomy based on genome phylogeny substantially revises the tree of life.</title>
        <authorList>
            <person name="Parks D.H."/>
            <person name="Chuvochina M."/>
            <person name="Waite D.W."/>
            <person name="Rinke C."/>
            <person name="Skarshewski A."/>
            <person name="Chaumeil P.A."/>
            <person name="Hugenholtz P."/>
        </authorList>
    </citation>
    <scope>NUCLEOTIDE SEQUENCE [LARGE SCALE GENOMIC DNA]</scope>
    <source>
        <strain evidence="4">UBA8733</strain>
    </source>
</reference>
<name>A0A3B9GYN2_9PROT</name>
<comment type="similarity">
    <text evidence="1">Belongs to the TrbG/VirB9 family.</text>
</comment>
<dbReference type="InterPro" id="IPR014142">
    <property type="entry name" value="TrbG_Ti"/>
</dbReference>
<accession>A0A3B9GYN2</accession>